<feature type="transmembrane region" description="Helical" evidence="1">
    <location>
        <begin position="188"/>
        <end position="208"/>
    </location>
</feature>
<comment type="similarity">
    <text evidence="1">Belongs to the Amj family.</text>
</comment>
<dbReference type="EMBL" id="LDZY01000014">
    <property type="protein sequence ID" value="KLU64406.1"/>
    <property type="molecule type" value="Genomic_DNA"/>
</dbReference>
<keyword evidence="1" id="KW-0961">Cell wall biogenesis/degradation</keyword>
<keyword evidence="1" id="KW-0812">Transmembrane</keyword>
<evidence type="ECO:0000313" key="3">
    <source>
        <dbReference type="Proteomes" id="UP000036356"/>
    </source>
</evidence>
<dbReference type="Pfam" id="PF10997">
    <property type="entry name" value="Amj"/>
    <property type="match status" value="1"/>
</dbReference>
<protein>
    <recommendedName>
        <fullName evidence="1">Lipid II flippase Amj</fullName>
    </recommendedName>
</protein>
<dbReference type="AlphaFoldDB" id="A0A0J1II82"/>
<feature type="transmembrane region" description="Helical" evidence="1">
    <location>
        <begin position="81"/>
        <end position="103"/>
    </location>
</feature>
<comment type="subcellular location">
    <subcellularLocation>
        <location evidence="1">Cell membrane</location>
        <topology evidence="1">Multi-pass membrane protein</topology>
    </subcellularLocation>
</comment>
<feature type="transmembrane region" description="Helical" evidence="1">
    <location>
        <begin position="6"/>
        <end position="25"/>
    </location>
</feature>
<dbReference type="InterPro" id="IPR021260">
    <property type="entry name" value="Amj"/>
</dbReference>
<dbReference type="GO" id="GO:0008360">
    <property type="term" value="P:regulation of cell shape"/>
    <property type="evidence" value="ECO:0007669"/>
    <property type="project" value="UniProtKB-KW"/>
</dbReference>
<accession>A0A0J1II82</accession>
<proteinExistence type="inferred from homology"/>
<keyword evidence="3" id="KW-1185">Reference proteome</keyword>
<sequence>MQFNISQLFLSTFLIHIIDTFAYSVRLNSVKSRQFALSNTFFNLFYLVSLAAHTLQAPLIGELMDISLNQKNDPLPSMRKVIWIAALGVLMGSLLTPTFLSCFSKAVSNLERSGSVPSIIMNTLRFDNIRKFFWYIKLPSKNMVNTLPFRKIPGELMALNAFVTGLYTIGVMSAFYSTLLVNTEHRLAASASAGIINTAANIILMLFVDPKSSIITDQALRGNRPYEDIKALVVMLIGSKLAGTLMGQVLLIPVAHVIAIIYQ</sequence>
<keyword evidence="1" id="KW-1133">Transmembrane helix</keyword>
<comment type="function">
    <text evidence="1">Involved in peptidoglycan biosynthesis. Transports lipid-linked peptidoglycan precursors from the inner to the outer leaflet of the cytoplasmic membrane.</text>
</comment>
<comment type="caution">
    <text evidence="2">The sequence shown here is derived from an EMBL/GenBank/DDBJ whole genome shotgun (WGS) entry which is preliminary data.</text>
</comment>
<dbReference type="GO" id="GO:0009252">
    <property type="term" value="P:peptidoglycan biosynthetic process"/>
    <property type="evidence" value="ECO:0007669"/>
    <property type="project" value="UniProtKB-UniRule"/>
</dbReference>
<name>A0A0J1II82_9FIRM</name>
<feature type="transmembrane region" description="Helical" evidence="1">
    <location>
        <begin position="229"/>
        <end position="262"/>
    </location>
</feature>
<dbReference type="HAMAP" id="MF_02077">
    <property type="entry name" value="Amj_flippase"/>
    <property type="match status" value="1"/>
</dbReference>
<evidence type="ECO:0000313" key="2">
    <source>
        <dbReference type="EMBL" id="KLU64406.1"/>
    </source>
</evidence>
<feature type="transmembrane region" description="Helical" evidence="1">
    <location>
        <begin position="156"/>
        <end position="176"/>
    </location>
</feature>
<keyword evidence="1" id="KW-1003">Cell membrane</keyword>
<comment type="pathway">
    <text evidence="1">Cell wall biogenesis; peptidoglycan biosynthesis.</text>
</comment>
<dbReference type="STRING" id="476652.DEAC_c36080"/>
<dbReference type="UniPathway" id="UPA00219"/>
<dbReference type="RefSeq" id="WP_047811399.1">
    <property type="nucleotide sequence ID" value="NZ_LDZY01000014.1"/>
</dbReference>
<keyword evidence="1" id="KW-0472">Membrane</keyword>
<reference evidence="2 3" key="1">
    <citation type="submission" date="2015-06" db="EMBL/GenBank/DDBJ databases">
        <title>Draft genome of the moderately acidophilic sulfate reducer Candidatus Desulfosporosinus acididurans strain M1.</title>
        <authorList>
            <person name="Poehlein A."/>
            <person name="Petzsch P."/>
            <person name="Johnson B.D."/>
            <person name="Schloemann M."/>
            <person name="Daniel R."/>
            <person name="Muehling M."/>
        </authorList>
    </citation>
    <scope>NUCLEOTIDE SEQUENCE [LARGE SCALE GENOMIC DNA]</scope>
    <source>
        <strain evidence="2 3">M1</strain>
    </source>
</reference>
<keyword evidence="1" id="KW-0813">Transport</keyword>
<dbReference type="PATRIC" id="fig|476652.3.peg.3806"/>
<keyword evidence="1" id="KW-0573">Peptidoglycan synthesis</keyword>
<evidence type="ECO:0000256" key="1">
    <source>
        <dbReference type="HAMAP-Rule" id="MF_02077"/>
    </source>
</evidence>
<keyword evidence="1" id="KW-0133">Cell shape</keyword>
<dbReference type="Proteomes" id="UP000036356">
    <property type="component" value="Unassembled WGS sequence"/>
</dbReference>
<dbReference type="GO" id="GO:0005886">
    <property type="term" value="C:plasma membrane"/>
    <property type="evidence" value="ECO:0007669"/>
    <property type="project" value="UniProtKB-SubCell"/>
</dbReference>
<dbReference type="GO" id="GO:0071555">
    <property type="term" value="P:cell wall organization"/>
    <property type="evidence" value="ECO:0007669"/>
    <property type="project" value="UniProtKB-KW"/>
</dbReference>
<feature type="transmembrane region" description="Helical" evidence="1">
    <location>
        <begin position="37"/>
        <end position="61"/>
    </location>
</feature>
<organism evidence="2 3">
    <name type="scientific">Desulfosporosinus acididurans</name>
    <dbReference type="NCBI Taxonomy" id="476652"/>
    <lineage>
        <taxon>Bacteria</taxon>
        <taxon>Bacillati</taxon>
        <taxon>Bacillota</taxon>
        <taxon>Clostridia</taxon>
        <taxon>Eubacteriales</taxon>
        <taxon>Desulfitobacteriaceae</taxon>
        <taxon>Desulfosporosinus</taxon>
    </lineage>
</organism>
<gene>
    <name evidence="1" type="primary">amj</name>
    <name evidence="2" type="ORF">DEAC_c36080</name>
</gene>
<dbReference type="GO" id="GO:0015648">
    <property type="term" value="F:lipid-linked peptidoglycan transporter activity"/>
    <property type="evidence" value="ECO:0007669"/>
    <property type="project" value="UniProtKB-UniRule"/>
</dbReference>